<proteinExistence type="predicted"/>
<gene>
    <name evidence="1" type="ORF">XELAEV_18028686mg</name>
</gene>
<name>A0A974CQ21_XENLA</name>
<dbReference type="Proteomes" id="UP000694892">
    <property type="component" value="Chromosome 5S"/>
</dbReference>
<dbReference type="AlphaFoldDB" id="A0A974CQ21"/>
<evidence type="ECO:0000313" key="2">
    <source>
        <dbReference type="Proteomes" id="UP000694892"/>
    </source>
</evidence>
<dbReference type="EMBL" id="CM004475">
    <property type="protein sequence ID" value="OCT77594.1"/>
    <property type="molecule type" value="Genomic_DNA"/>
</dbReference>
<protein>
    <submittedName>
        <fullName evidence="1">Uncharacterized protein</fullName>
    </submittedName>
</protein>
<evidence type="ECO:0000313" key="1">
    <source>
        <dbReference type="EMBL" id="OCT77594.1"/>
    </source>
</evidence>
<reference evidence="2" key="1">
    <citation type="journal article" date="2016" name="Nature">
        <title>Genome evolution in the allotetraploid frog Xenopus laevis.</title>
        <authorList>
            <person name="Session A.M."/>
            <person name="Uno Y."/>
            <person name="Kwon T."/>
            <person name="Chapman J.A."/>
            <person name="Toyoda A."/>
            <person name="Takahashi S."/>
            <person name="Fukui A."/>
            <person name="Hikosaka A."/>
            <person name="Suzuki A."/>
            <person name="Kondo M."/>
            <person name="van Heeringen S.J."/>
            <person name="Quigley I."/>
            <person name="Heinz S."/>
            <person name="Ogino H."/>
            <person name="Ochi H."/>
            <person name="Hellsten U."/>
            <person name="Lyons J.B."/>
            <person name="Simakov O."/>
            <person name="Putnam N."/>
            <person name="Stites J."/>
            <person name="Kuroki Y."/>
            <person name="Tanaka T."/>
            <person name="Michiue T."/>
            <person name="Watanabe M."/>
            <person name="Bogdanovic O."/>
            <person name="Lister R."/>
            <person name="Georgiou G."/>
            <person name="Paranjpe S.S."/>
            <person name="van Kruijsbergen I."/>
            <person name="Shu S."/>
            <person name="Carlson J."/>
            <person name="Kinoshita T."/>
            <person name="Ohta Y."/>
            <person name="Mawaribuchi S."/>
            <person name="Jenkins J."/>
            <person name="Grimwood J."/>
            <person name="Schmutz J."/>
            <person name="Mitros T."/>
            <person name="Mozaffari S.V."/>
            <person name="Suzuki Y."/>
            <person name="Haramoto Y."/>
            <person name="Yamamoto T.S."/>
            <person name="Takagi C."/>
            <person name="Heald R."/>
            <person name="Miller K."/>
            <person name="Haudenschild C."/>
            <person name="Kitzman J."/>
            <person name="Nakayama T."/>
            <person name="Izutsu Y."/>
            <person name="Robert J."/>
            <person name="Fortriede J."/>
            <person name="Burns K."/>
            <person name="Lotay V."/>
            <person name="Karimi K."/>
            <person name="Yasuoka Y."/>
            <person name="Dichmann D.S."/>
            <person name="Flajnik M.F."/>
            <person name="Houston D.W."/>
            <person name="Shendure J."/>
            <person name="DuPasquier L."/>
            <person name="Vize P.D."/>
            <person name="Zorn A.M."/>
            <person name="Ito M."/>
            <person name="Marcotte E.M."/>
            <person name="Wallingford J.B."/>
            <person name="Ito Y."/>
            <person name="Asashima M."/>
            <person name="Ueno N."/>
            <person name="Matsuda Y."/>
            <person name="Veenstra G.J."/>
            <person name="Fujiyama A."/>
            <person name="Harland R.M."/>
            <person name="Taira M."/>
            <person name="Rokhsar D.S."/>
        </authorList>
    </citation>
    <scope>NUCLEOTIDE SEQUENCE [LARGE SCALE GENOMIC DNA]</scope>
    <source>
        <strain evidence="2">J</strain>
    </source>
</reference>
<sequence length="135" mass="15020">MFLFFADQGTTSVQDINSWTMVEDATGTEGVGEEKTGNMEELARHLRSGDFGLQLLHQDCGWVSFYVNCVLFLHPHLLFDSVALLLGLIGVGINAPFHALDGSLLLLFFFSSGVDPTRDPRFKLQWDSAIMCSYL</sequence>
<organism evidence="1 2">
    <name type="scientific">Xenopus laevis</name>
    <name type="common">African clawed frog</name>
    <dbReference type="NCBI Taxonomy" id="8355"/>
    <lineage>
        <taxon>Eukaryota</taxon>
        <taxon>Metazoa</taxon>
        <taxon>Chordata</taxon>
        <taxon>Craniata</taxon>
        <taxon>Vertebrata</taxon>
        <taxon>Euteleostomi</taxon>
        <taxon>Amphibia</taxon>
        <taxon>Batrachia</taxon>
        <taxon>Anura</taxon>
        <taxon>Pipoidea</taxon>
        <taxon>Pipidae</taxon>
        <taxon>Xenopodinae</taxon>
        <taxon>Xenopus</taxon>
        <taxon>Xenopus</taxon>
    </lineage>
</organism>
<accession>A0A974CQ21</accession>